<keyword evidence="4" id="KW-1185">Reference proteome</keyword>
<evidence type="ECO:0000259" key="2">
    <source>
        <dbReference type="Pfam" id="PF01569"/>
    </source>
</evidence>
<keyword evidence="1" id="KW-1133">Transmembrane helix</keyword>
<feature type="transmembrane region" description="Helical" evidence="1">
    <location>
        <begin position="176"/>
        <end position="195"/>
    </location>
</feature>
<evidence type="ECO:0000256" key="1">
    <source>
        <dbReference type="SAM" id="Phobius"/>
    </source>
</evidence>
<feature type="transmembrane region" description="Helical" evidence="1">
    <location>
        <begin position="106"/>
        <end position="128"/>
    </location>
</feature>
<evidence type="ECO:0000313" key="4">
    <source>
        <dbReference type="Proteomes" id="UP001323798"/>
    </source>
</evidence>
<feature type="domain" description="Phosphatidic acid phosphatase type 2/haloperoxidase" evidence="2">
    <location>
        <begin position="108"/>
        <end position="220"/>
    </location>
</feature>
<dbReference type="SUPFAM" id="SSF48317">
    <property type="entry name" value="Acid phosphatase/Vanadium-dependent haloperoxidase"/>
    <property type="match status" value="1"/>
</dbReference>
<dbReference type="Pfam" id="PF01569">
    <property type="entry name" value="PAP2"/>
    <property type="match status" value="1"/>
</dbReference>
<organism evidence="3 4">
    <name type="scientific">Microbacterium rhizosphaerae</name>
    <dbReference type="NCBI Taxonomy" id="1678237"/>
    <lineage>
        <taxon>Bacteria</taxon>
        <taxon>Bacillati</taxon>
        <taxon>Actinomycetota</taxon>
        <taxon>Actinomycetes</taxon>
        <taxon>Micrococcales</taxon>
        <taxon>Microbacteriaceae</taxon>
        <taxon>Microbacterium</taxon>
    </lineage>
</organism>
<feature type="transmembrane region" description="Helical" evidence="1">
    <location>
        <begin position="148"/>
        <end position="169"/>
    </location>
</feature>
<name>A0ABZ0SIH7_9MICO</name>
<keyword evidence="1" id="KW-0812">Transmembrane</keyword>
<dbReference type="InterPro" id="IPR036938">
    <property type="entry name" value="PAP2/HPO_sf"/>
</dbReference>
<gene>
    <name evidence="3" type="ORF">SM116_15545</name>
</gene>
<evidence type="ECO:0000313" key="3">
    <source>
        <dbReference type="EMBL" id="WPR89157.1"/>
    </source>
</evidence>
<feature type="transmembrane region" description="Helical" evidence="1">
    <location>
        <begin position="68"/>
        <end position="99"/>
    </location>
</feature>
<reference evidence="3 4" key="1">
    <citation type="submission" date="2023-11" db="EMBL/GenBank/DDBJ databases">
        <title>Genome sequence of Microbacterium rhizosphaerae KACC 19337.</title>
        <authorList>
            <person name="Choi H."/>
            <person name="Kim S."/>
            <person name="Kim Y."/>
            <person name="Kwon S.-W."/>
            <person name="Heo J."/>
        </authorList>
    </citation>
    <scope>NUCLEOTIDE SEQUENCE [LARGE SCALE GENOMIC DNA]</scope>
    <source>
        <strain evidence="3 4">KACC 19337</strain>
    </source>
</reference>
<feature type="transmembrane region" description="Helical" evidence="1">
    <location>
        <begin position="28"/>
        <end position="48"/>
    </location>
</feature>
<proteinExistence type="predicted"/>
<dbReference type="InterPro" id="IPR000326">
    <property type="entry name" value="PAP2/HPO"/>
</dbReference>
<dbReference type="Gene3D" id="1.20.144.10">
    <property type="entry name" value="Phosphatidic acid phosphatase type 2/haloperoxidase"/>
    <property type="match status" value="1"/>
</dbReference>
<keyword evidence="1" id="KW-0472">Membrane</keyword>
<dbReference type="Proteomes" id="UP001323798">
    <property type="component" value="Chromosome"/>
</dbReference>
<accession>A0ABZ0SIH7</accession>
<sequence>MTTDVDLLTHAPAPTTVNGILRPSRHPVFVVVIAVLGAALVTATGLVLRAHHLDQALSHALNQLHTGAIGVAAGFAYTAIGPMPAIVLTVIVTGVIWAVTRRLPVAAAFAGVVAVTWLSSDVVKIFVHRVRPDGHLLTYPFTPAQLDASYPSGHVVFVTTFVIALGFVLRGSRWMPVWIVAGTLAVLGIALAVAIDGVHYPTDAVASMLWGVTVTPGVRVVVADLLMPRVPFLRV</sequence>
<dbReference type="RefSeq" id="WP_320941874.1">
    <property type="nucleotide sequence ID" value="NZ_BAABEU010000001.1"/>
</dbReference>
<protein>
    <submittedName>
        <fullName evidence="3">Phosphatase PAP2 family protein</fullName>
    </submittedName>
</protein>
<dbReference type="EMBL" id="CP139368">
    <property type="protein sequence ID" value="WPR89157.1"/>
    <property type="molecule type" value="Genomic_DNA"/>
</dbReference>